<dbReference type="AlphaFoldDB" id="A0A3G2S3W4"/>
<dbReference type="Proteomes" id="UP000269793">
    <property type="component" value="Chromosome III"/>
</dbReference>
<reference evidence="2 3" key="1">
    <citation type="submission" date="2018-10" db="EMBL/GenBank/DDBJ databases">
        <title>Complete genome sequence of Malassezia restricta CBS 7877.</title>
        <authorList>
            <person name="Morand S.C."/>
            <person name="Bertignac M."/>
            <person name="Iltis A."/>
            <person name="Kolder I."/>
            <person name="Pirovano W."/>
            <person name="Jourdain R."/>
            <person name="Clavaud C."/>
        </authorList>
    </citation>
    <scope>NUCLEOTIDE SEQUENCE [LARGE SCALE GENOMIC DNA]</scope>
    <source>
        <strain evidence="2 3">CBS 7877</strain>
    </source>
</reference>
<evidence type="ECO:0000256" key="1">
    <source>
        <dbReference type="SAM" id="MobiDB-lite"/>
    </source>
</evidence>
<protein>
    <submittedName>
        <fullName evidence="2">Uncharacterized protein</fullName>
    </submittedName>
</protein>
<feature type="region of interest" description="Disordered" evidence="1">
    <location>
        <begin position="1"/>
        <end position="20"/>
    </location>
</feature>
<name>A0A3G2S3W4_MALR7</name>
<evidence type="ECO:0000313" key="2">
    <source>
        <dbReference type="EMBL" id="AYO42761.1"/>
    </source>
</evidence>
<gene>
    <name evidence="2" type="ORF">DNF11_1811</name>
</gene>
<keyword evidence="3" id="KW-1185">Reference proteome</keyword>
<accession>A0A3G2S3W4</accession>
<dbReference type="OrthoDB" id="5277092at2759"/>
<dbReference type="EMBL" id="CP033150">
    <property type="protein sequence ID" value="AYO42761.1"/>
    <property type="molecule type" value="Genomic_DNA"/>
</dbReference>
<proteinExistence type="predicted"/>
<dbReference type="VEuPathDB" id="FungiDB:DNF11_1811"/>
<sequence length="69" mass="8076">MGTYVRLTRRERGQPSSRLCRQLPNGQEQCATVSLETRELFQTMQSMGFFCILPHDPTKTFIRCERIPQ</sequence>
<organism evidence="2 3">
    <name type="scientific">Malassezia restricta (strain ATCC 96810 / NBRC 103918 / CBS 7877)</name>
    <name type="common">Seborrheic dermatitis infection agent</name>
    <dbReference type="NCBI Taxonomy" id="425264"/>
    <lineage>
        <taxon>Eukaryota</taxon>
        <taxon>Fungi</taxon>
        <taxon>Dikarya</taxon>
        <taxon>Basidiomycota</taxon>
        <taxon>Ustilaginomycotina</taxon>
        <taxon>Malasseziomycetes</taxon>
        <taxon>Malasseziales</taxon>
        <taxon>Malasseziaceae</taxon>
        <taxon>Malassezia</taxon>
    </lineage>
</organism>
<evidence type="ECO:0000313" key="3">
    <source>
        <dbReference type="Proteomes" id="UP000269793"/>
    </source>
</evidence>